<accession>A0A8S1BVT7</accession>
<dbReference type="Proteomes" id="UP000494165">
    <property type="component" value="Unassembled WGS sequence"/>
</dbReference>
<evidence type="ECO:0000313" key="4">
    <source>
        <dbReference type="Proteomes" id="UP000494165"/>
    </source>
</evidence>
<dbReference type="EMBL" id="CADEPI010000013">
    <property type="protein sequence ID" value="CAB3363706.1"/>
    <property type="molecule type" value="Genomic_DNA"/>
</dbReference>
<dbReference type="AlphaFoldDB" id="A0A8S1BVT7"/>
<sequence>MQMSVVLLFSLLSLATSAPTNPVVSKTELSLTALLRDYDAVRCNNKKDYPDNLEKDIRKYSEERYTTPLRESITDITCWMNHEFKIEFFSFEIRNKSDEVEVVHIERLNSSGLSKAKRTAKSSNLPPNAAPAITLQTGAPPQVW</sequence>
<gene>
    <name evidence="3" type="ORF">CLODIP_2_CD10018</name>
</gene>
<feature type="signal peptide" evidence="2">
    <location>
        <begin position="1"/>
        <end position="17"/>
    </location>
</feature>
<feature type="compositionally biased region" description="Polar residues" evidence="1">
    <location>
        <begin position="134"/>
        <end position="144"/>
    </location>
</feature>
<evidence type="ECO:0008006" key="5">
    <source>
        <dbReference type="Google" id="ProtNLM"/>
    </source>
</evidence>
<keyword evidence="4" id="KW-1185">Reference proteome</keyword>
<feature type="chain" id="PRO_5035890887" description="Neurotransmitter-gated ion-channel ligand-binding domain-containing protein" evidence="2">
    <location>
        <begin position="18"/>
        <end position="144"/>
    </location>
</feature>
<name>A0A8S1BVT7_9INSE</name>
<feature type="region of interest" description="Disordered" evidence="1">
    <location>
        <begin position="116"/>
        <end position="144"/>
    </location>
</feature>
<evidence type="ECO:0000256" key="2">
    <source>
        <dbReference type="SAM" id="SignalP"/>
    </source>
</evidence>
<protein>
    <recommendedName>
        <fullName evidence="5">Neurotransmitter-gated ion-channel ligand-binding domain-containing protein</fullName>
    </recommendedName>
</protein>
<proteinExistence type="predicted"/>
<keyword evidence="2" id="KW-0732">Signal</keyword>
<evidence type="ECO:0000313" key="3">
    <source>
        <dbReference type="EMBL" id="CAB3363706.1"/>
    </source>
</evidence>
<reference evidence="3 4" key="1">
    <citation type="submission" date="2020-04" db="EMBL/GenBank/DDBJ databases">
        <authorList>
            <person name="Alioto T."/>
            <person name="Alioto T."/>
            <person name="Gomez Garrido J."/>
        </authorList>
    </citation>
    <scope>NUCLEOTIDE SEQUENCE [LARGE SCALE GENOMIC DNA]</scope>
</reference>
<organism evidence="3 4">
    <name type="scientific">Cloeon dipterum</name>
    <dbReference type="NCBI Taxonomy" id="197152"/>
    <lineage>
        <taxon>Eukaryota</taxon>
        <taxon>Metazoa</taxon>
        <taxon>Ecdysozoa</taxon>
        <taxon>Arthropoda</taxon>
        <taxon>Hexapoda</taxon>
        <taxon>Insecta</taxon>
        <taxon>Pterygota</taxon>
        <taxon>Palaeoptera</taxon>
        <taxon>Ephemeroptera</taxon>
        <taxon>Pisciforma</taxon>
        <taxon>Baetidae</taxon>
        <taxon>Cloeon</taxon>
    </lineage>
</organism>
<comment type="caution">
    <text evidence="3">The sequence shown here is derived from an EMBL/GenBank/DDBJ whole genome shotgun (WGS) entry which is preliminary data.</text>
</comment>
<evidence type="ECO:0000256" key="1">
    <source>
        <dbReference type="SAM" id="MobiDB-lite"/>
    </source>
</evidence>